<evidence type="ECO:0000256" key="1">
    <source>
        <dbReference type="SAM" id="MobiDB-lite"/>
    </source>
</evidence>
<feature type="compositionally biased region" description="Polar residues" evidence="1">
    <location>
        <begin position="160"/>
        <end position="199"/>
    </location>
</feature>
<evidence type="ECO:0000313" key="3">
    <source>
        <dbReference type="Proteomes" id="UP001385951"/>
    </source>
</evidence>
<dbReference type="Proteomes" id="UP001385951">
    <property type="component" value="Unassembled WGS sequence"/>
</dbReference>
<sequence>MRATFPPQSSDSREPTPKPSDRPALSLALSTALSREDRLGSGEPRVDRHLIYGTPEAPHRALTIGRASSEDSGLRQSLYGSEKAPAENSPGVYDTSPSSRSSEPLFTPHDRTSDSPSTPYSAVTSSTAATTTSSSSDGPTSHIKPLDLDTSPPGDATPAASDSFTFVSIASSDPTQKTLSKQQMADSRTPPGGSSSEANRPSVGNRGRTHSQTARRNLQPHPRSQSFVNPASLYPGPTHGSEQASSPSVPPYPHSPLTHQPYPPPSAPPYMGATYTVIQRWLHGLSRDLFNDSPCEYGATE</sequence>
<feature type="compositionally biased region" description="Polar residues" evidence="1">
    <location>
        <begin position="210"/>
        <end position="229"/>
    </location>
</feature>
<gene>
    <name evidence="2" type="ORF">QCA50_006781</name>
</gene>
<feature type="compositionally biased region" description="Basic and acidic residues" evidence="1">
    <location>
        <begin position="11"/>
        <end position="21"/>
    </location>
</feature>
<reference evidence="2 3" key="1">
    <citation type="submission" date="2022-09" db="EMBL/GenBank/DDBJ databases">
        <authorList>
            <person name="Palmer J.M."/>
        </authorList>
    </citation>
    <scope>NUCLEOTIDE SEQUENCE [LARGE SCALE GENOMIC DNA]</scope>
    <source>
        <strain evidence="2 3">DSM 7382</strain>
    </source>
</reference>
<proteinExistence type="predicted"/>
<comment type="caution">
    <text evidence="2">The sequence shown here is derived from an EMBL/GenBank/DDBJ whole genome shotgun (WGS) entry which is preliminary data.</text>
</comment>
<evidence type="ECO:0000313" key="2">
    <source>
        <dbReference type="EMBL" id="KAK7690132.1"/>
    </source>
</evidence>
<feature type="compositionally biased region" description="Polar residues" evidence="1">
    <location>
        <begin position="1"/>
        <end position="10"/>
    </location>
</feature>
<accession>A0AAW0GJR6</accession>
<feature type="region of interest" description="Disordered" evidence="1">
    <location>
        <begin position="1"/>
        <end position="270"/>
    </location>
</feature>
<feature type="compositionally biased region" description="Basic and acidic residues" evidence="1">
    <location>
        <begin position="34"/>
        <end position="50"/>
    </location>
</feature>
<feature type="compositionally biased region" description="Low complexity" evidence="1">
    <location>
        <begin position="115"/>
        <end position="141"/>
    </location>
</feature>
<name>A0AAW0GJR6_9APHY</name>
<dbReference type="AlphaFoldDB" id="A0AAW0GJR6"/>
<keyword evidence="3" id="KW-1185">Reference proteome</keyword>
<feature type="compositionally biased region" description="Low complexity" evidence="1">
    <location>
        <begin position="24"/>
        <end position="33"/>
    </location>
</feature>
<dbReference type="EMBL" id="JASBNA010000007">
    <property type="protein sequence ID" value="KAK7690132.1"/>
    <property type="molecule type" value="Genomic_DNA"/>
</dbReference>
<protein>
    <submittedName>
        <fullName evidence="2">Uncharacterized protein</fullName>
    </submittedName>
</protein>
<organism evidence="2 3">
    <name type="scientific">Cerrena zonata</name>
    <dbReference type="NCBI Taxonomy" id="2478898"/>
    <lineage>
        <taxon>Eukaryota</taxon>
        <taxon>Fungi</taxon>
        <taxon>Dikarya</taxon>
        <taxon>Basidiomycota</taxon>
        <taxon>Agaricomycotina</taxon>
        <taxon>Agaricomycetes</taxon>
        <taxon>Polyporales</taxon>
        <taxon>Cerrenaceae</taxon>
        <taxon>Cerrena</taxon>
    </lineage>
</organism>
<feature type="compositionally biased region" description="Polar residues" evidence="1">
    <location>
        <begin position="95"/>
        <end position="104"/>
    </location>
</feature>